<dbReference type="EMBL" id="HG794546">
    <property type="protein sequence ID" value="CDK98337.1"/>
    <property type="molecule type" value="Genomic_DNA"/>
</dbReference>
<protein>
    <submittedName>
        <fullName evidence="2">Uncharacterized protein</fullName>
    </submittedName>
</protein>
<organism evidence="2 3">
    <name type="scientific">Magnetospirillum gryphiswaldense (strain DSM 6361 / JCM 21280 / NBRC 15271 / MSR-1)</name>
    <dbReference type="NCBI Taxonomy" id="431944"/>
    <lineage>
        <taxon>Bacteria</taxon>
        <taxon>Pseudomonadati</taxon>
        <taxon>Pseudomonadota</taxon>
        <taxon>Alphaproteobacteria</taxon>
        <taxon>Rhodospirillales</taxon>
        <taxon>Rhodospirillaceae</taxon>
        <taxon>Magnetospirillum</taxon>
    </lineage>
</organism>
<name>V6EYW6_MAGGM</name>
<dbReference type="KEGG" id="mgy:MGMSRv2__1122"/>
<dbReference type="HOGENOM" id="CLU_2523579_0_0_5"/>
<evidence type="ECO:0000256" key="1">
    <source>
        <dbReference type="SAM" id="MobiDB-lite"/>
    </source>
</evidence>
<feature type="region of interest" description="Disordered" evidence="1">
    <location>
        <begin position="57"/>
        <end position="84"/>
    </location>
</feature>
<keyword evidence="3" id="KW-1185">Reference proteome</keyword>
<dbReference type="AlphaFoldDB" id="V6EYW6"/>
<accession>V6EYW6</accession>
<proteinExistence type="predicted"/>
<reference evidence="2 3" key="1">
    <citation type="journal article" date="2014" name="Genome Announc.">
        <title>Complete genome sequence of Magnetospirillum gryphiswaldense MSR-1.</title>
        <authorList>
            <person name="Wang X."/>
            <person name="Wang Q."/>
            <person name="Zhang W."/>
            <person name="Wang Y."/>
            <person name="Li L."/>
            <person name="Wen T."/>
            <person name="Zhang T."/>
            <person name="Zhang Y."/>
            <person name="Xu J."/>
            <person name="Hu J."/>
            <person name="Li S."/>
            <person name="Liu L."/>
            <person name="Liu J."/>
            <person name="Jiang W."/>
            <person name="Tian J."/>
            <person name="Li Y."/>
            <person name="Schuler D."/>
            <person name="Wang L."/>
            <person name="Li J."/>
        </authorList>
    </citation>
    <scope>NUCLEOTIDE SEQUENCE [LARGE SCALE GENOMIC DNA]</scope>
    <source>
        <strain evidence="3">DSM 6361 / JCM 21280 / NBRC 15271 / MSR-1</strain>
    </source>
</reference>
<dbReference type="KEGG" id="mgry:MSR1_11460"/>
<dbReference type="RefSeq" id="WP_024079366.1">
    <property type="nucleotide sequence ID" value="NZ_CP027526.1"/>
</dbReference>
<dbReference type="Proteomes" id="UP000018922">
    <property type="component" value="Chromosome I"/>
</dbReference>
<feature type="compositionally biased region" description="Basic and acidic residues" evidence="1">
    <location>
        <begin position="70"/>
        <end position="84"/>
    </location>
</feature>
<evidence type="ECO:0000313" key="3">
    <source>
        <dbReference type="Proteomes" id="UP000018922"/>
    </source>
</evidence>
<gene>
    <name evidence="2" type="ordered locus">MGMSRv2__1122</name>
</gene>
<evidence type="ECO:0000313" key="2">
    <source>
        <dbReference type="EMBL" id="CDK98337.1"/>
    </source>
</evidence>
<sequence length="84" mass="9623">MTDFTDEKIQATWELAEKINDNNVDPATHRMVGLNLATIIRDKFNIKGRGGWTIKDGRPEQILTPGQIKAKAEKQNNQRFLESR</sequence>